<reference evidence="12 13" key="1">
    <citation type="submission" date="2016-10" db="EMBL/GenBank/DDBJ databases">
        <authorList>
            <person name="de Groot N.N."/>
        </authorList>
    </citation>
    <scope>NUCLEOTIDE SEQUENCE [LARGE SCALE GENOMIC DNA]</scope>
    <source>
        <strain evidence="12 13">DSM 29316</strain>
    </source>
</reference>
<evidence type="ECO:0000256" key="11">
    <source>
        <dbReference type="ARBA" id="ARBA00067136"/>
    </source>
</evidence>
<evidence type="ECO:0000256" key="9">
    <source>
        <dbReference type="ARBA" id="ARBA00031155"/>
    </source>
</evidence>
<evidence type="ECO:0000256" key="4">
    <source>
        <dbReference type="ARBA" id="ARBA00022630"/>
    </source>
</evidence>
<accession>A0A1I0YSJ1</accession>
<dbReference type="RefSeq" id="WP_092066860.1">
    <property type="nucleotide sequence ID" value="NZ_FOJU01000007.1"/>
</dbReference>
<keyword evidence="7" id="KW-0560">Oxidoreductase</keyword>
<comment type="cofactor">
    <cofactor evidence="1">
        <name>FMN</name>
        <dbReference type="ChEBI" id="CHEBI:58210"/>
    </cofactor>
</comment>
<dbReference type="InterPro" id="IPR004136">
    <property type="entry name" value="NMO"/>
</dbReference>
<dbReference type="FunFam" id="3.20.20.70:FF:000154">
    <property type="entry name" value="Probable nitronate monooxygenase"/>
    <property type="match status" value="1"/>
</dbReference>
<evidence type="ECO:0000313" key="12">
    <source>
        <dbReference type="EMBL" id="SFB16264.1"/>
    </source>
</evidence>
<dbReference type="GO" id="GO:0009636">
    <property type="term" value="P:response to toxic substance"/>
    <property type="evidence" value="ECO:0007669"/>
    <property type="project" value="UniProtKB-KW"/>
</dbReference>
<protein>
    <recommendedName>
        <fullName evidence="11">Nitronate monooxygenase</fullName>
    </recommendedName>
    <alternativeName>
        <fullName evidence="9">Propionate 3-nitronate monooxygenase</fullName>
    </alternativeName>
</protein>
<gene>
    <name evidence="12" type="ORF">SAMN05421688_3335</name>
</gene>
<dbReference type="OrthoDB" id="9778912at2"/>
<evidence type="ECO:0000256" key="3">
    <source>
        <dbReference type="ARBA" id="ARBA00022575"/>
    </source>
</evidence>
<evidence type="ECO:0000256" key="1">
    <source>
        <dbReference type="ARBA" id="ARBA00001917"/>
    </source>
</evidence>
<dbReference type="EMBL" id="FOJU01000007">
    <property type="protein sequence ID" value="SFB16264.1"/>
    <property type="molecule type" value="Genomic_DNA"/>
</dbReference>
<keyword evidence="3" id="KW-0216">Detoxification</keyword>
<dbReference type="PANTHER" id="PTHR42747:SF3">
    <property type="entry name" value="NITRONATE MONOOXYGENASE-RELATED"/>
    <property type="match status" value="1"/>
</dbReference>
<evidence type="ECO:0000256" key="7">
    <source>
        <dbReference type="ARBA" id="ARBA00023002"/>
    </source>
</evidence>
<dbReference type="Gene3D" id="3.20.20.70">
    <property type="entry name" value="Aldolase class I"/>
    <property type="match status" value="1"/>
</dbReference>
<keyword evidence="4" id="KW-0285">Flavoprotein</keyword>
<dbReference type="GO" id="GO:0000166">
    <property type="term" value="F:nucleotide binding"/>
    <property type="evidence" value="ECO:0007669"/>
    <property type="project" value="UniProtKB-KW"/>
</dbReference>
<dbReference type="STRING" id="871651.SAMN05421688_3335"/>
<evidence type="ECO:0000256" key="2">
    <source>
        <dbReference type="ARBA" id="ARBA00009881"/>
    </source>
</evidence>
<evidence type="ECO:0000256" key="6">
    <source>
        <dbReference type="ARBA" id="ARBA00022741"/>
    </source>
</evidence>
<evidence type="ECO:0000256" key="8">
    <source>
        <dbReference type="ARBA" id="ARBA00023033"/>
    </source>
</evidence>
<sequence length="358" mass="37178">MWPDNRIRNLFGIDIPIVQAPMAGSSGLDMAVAVSEAGGLGSLACAALDPAGLQSLLGAARNRTDKPLNVNFFAHCPPEDDPVREAAWMETLRPYYAELDLKAPTDLSAGSVQPFDEARCAVVEAVPPCVVSFHFGLPSPDLVKRVKAAGCKVISSATTVKEACWLVANGCDAVIAQGFEAGGHRGMFLSDTLGSQMGTVSLVPQVADAVDVPVIAAGGIGDARGIVAAMALGASAAQIGTAYLFTEEALVSPLYRQALEGAATGETVVSNVFSGRPTRVLANRLTAERGPMSKDAPSFPKGFAAIGPLKAASEDAGNRDFSAQYCGQSAALARRATAFSLTRDLATEALKRVAMLRQ</sequence>
<proteinExistence type="inferred from homology"/>
<keyword evidence="13" id="KW-1185">Reference proteome</keyword>
<dbReference type="Proteomes" id="UP000198796">
    <property type="component" value="Unassembled WGS sequence"/>
</dbReference>
<dbReference type="Pfam" id="PF03060">
    <property type="entry name" value="NMO"/>
    <property type="match status" value="1"/>
</dbReference>
<dbReference type="SUPFAM" id="SSF51412">
    <property type="entry name" value="Inosine monophosphate dehydrogenase (IMPDH)"/>
    <property type="match status" value="1"/>
</dbReference>
<dbReference type="GO" id="GO:0018580">
    <property type="term" value="F:nitronate monooxygenase activity"/>
    <property type="evidence" value="ECO:0007669"/>
    <property type="project" value="InterPro"/>
</dbReference>
<dbReference type="AlphaFoldDB" id="A0A1I0YSJ1"/>
<evidence type="ECO:0000256" key="10">
    <source>
        <dbReference type="ARBA" id="ARBA00049401"/>
    </source>
</evidence>
<dbReference type="PANTHER" id="PTHR42747">
    <property type="entry name" value="NITRONATE MONOOXYGENASE-RELATED"/>
    <property type="match status" value="1"/>
</dbReference>
<keyword evidence="6" id="KW-0547">Nucleotide-binding</keyword>
<comment type="similarity">
    <text evidence="2">Belongs to the nitronate monooxygenase family. NMO class I subfamily.</text>
</comment>
<keyword evidence="8 12" id="KW-0503">Monooxygenase</keyword>
<comment type="catalytic activity">
    <reaction evidence="10">
        <text>3 propionate 3-nitronate + 3 O2 + H2O = 3 3-oxopropanoate + 2 nitrate + nitrite + H2O2 + 3 H(+)</text>
        <dbReference type="Rhea" id="RHEA:57332"/>
        <dbReference type="ChEBI" id="CHEBI:15377"/>
        <dbReference type="ChEBI" id="CHEBI:15378"/>
        <dbReference type="ChEBI" id="CHEBI:15379"/>
        <dbReference type="ChEBI" id="CHEBI:16240"/>
        <dbReference type="ChEBI" id="CHEBI:16301"/>
        <dbReference type="ChEBI" id="CHEBI:17632"/>
        <dbReference type="ChEBI" id="CHEBI:33190"/>
        <dbReference type="ChEBI" id="CHEBI:136067"/>
    </reaction>
</comment>
<organism evidence="12 13">
    <name type="scientific">Poseidonocella pacifica</name>
    <dbReference type="NCBI Taxonomy" id="871651"/>
    <lineage>
        <taxon>Bacteria</taxon>
        <taxon>Pseudomonadati</taxon>
        <taxon>Pseudomonadota</taxon>
        <taxon>Alphaproteobacteria</taxon>
        <taxon>Rhodobacterales</taxon>
        <taxon>Roseobacteraceae</taxon>
        <taxon>Poseidonocella</taxon>
    </lineage>
</organism>
<keyword evidence="5" id="KW-0288">FMN</keyword>
<evidence type="ECO:0000256" key="5">
    <source>
        <dbReference type="ARBA" id="ARBA00022643"/>
    </source>
</evidence>
<evidence type="ECO:0000313" key="13">
    <source>
        <dbReference type="Proteomes" id="UP000198796"/>
    </source>
</evidence>
<name>A0A1I0YSJ1_9RHOB</name>
<dbReference type="CDD" id="cd04730">
    <property type="entry name" value="NPD_like"/>
    <property type="match status" value="1"/>
</dbReference>
<dbReference type="InterPro" id="IPR013785">
    <property type="entry name" value="Aldolase_TIM"/>
</dbReference>